<gene>
    <name evidence="2" type="ORF">PXEA_LOCUS35564</name>
</gene>
<sequence>MNRLAAPAAHPVQLNASRSTLGLSQSTGGGFDVSGRLANLAHNLTGSGFAVPGSTSVDGVATMAGGQARFVQPTAAAAGGGGTDFGWW</sequence>
<feature type="compositionally biased region" description="Low complexity" evidence="1">
    <location>
        <begin position="17"/>
        <end position="26"/>
    </location>
</feature>
<proteinExistence type="predicted"/>
<accession>A0A3S5CVC6</accession>
<evidence type="ECO:0000313" key="2">
    <source>
        <dbReference type="EMBL" id="VEL42124.1"/>
    </source>
</evidence>
<feature type="region of interest" description="Disordered" evidence="1">
    <location>
        <begin position="1"/>
        <end position="27"/>
    </location>
</feature>
<evidence type="ECO:0000313" key="3">
    <source>
        <dbReference type="Proteomes" id="UP000784294"/>
    </source>
</evidence>
<dbReference type="EMBL" id="CAAALY010272736">
    <property type="protein sequence ID" value="VEL42124.1"/>
    <property type="molecule type" value="Genomic_DNA"/>
</dbReference>
<evidence type="ECO:0000256" key="1">
    <source>
        <dbReference type="SAM" id="MobiDB-lite"/>
    </source>
</evidence>
<dbReference type="Proteomes" id="UP000784294">
    <property type="component" value="Unassembled WGS sequence"/>
</dbReference>
<organism evidence="2 3">
    <name type="scientific">Protopolystoma xenopodis</name>
    <dbReference type="NCBI Taxonomy" id="117903"/>
    <lineage>
        <taxon>Eukaryota</taxon>
        <taxon>Metazoa</taxon>
        <taxon>Spiralia</taxon>
        <taxon>Lophotrochozoa</taxon>
        <taxon>Platyhelminthes</taxon>
        <taxon>Monogenea</taxon>
        <taxon>Polyopisthocotylea</taxon>
        <taxon>Polystomatidea</taxon>
        <taxon>Polystomatidae</taxon>
        <taxon>Protopolystoma</taxon>
    </lineage>
</organism>
<reference evidence="2" key="1">
    <citation type="submission" date="2018-11" db="EMBL/GenBank/DDBJ databases">
        <authorList>
            <consortium name="Pathogen Informatics"/>
        </authorList>
    </citation>
    <scope>NUCLEOTIDE SEQUENCE</scope>
</reference>
<dbReference type="AlphaFoldDB" id="A0A3S5CVC6"/>
<comment type="caution">
    <text evidence="2">The sequence shown here is derived from an EMBL/GenBank/DDBJ whole genome shotgun (WGS) entry which is preliminary data.</text>
</comment>
<protein>
    <submittedName>
        <fullName evidence="2">Uncharacterized protein</fullName>
    </submittedName>
</protein>
<name>A0A3S5CVC6_9PLAT</name>
<keyword evidence="3" id="KW-1185">Reference proteome</keyword>